<evidence type="ECO:0000313" key="1">
    <source>
        <dbReference type="EMBL" id="OGN29801.1"/>
    </source>
</evidence>
<dbReference type="AlphaFoldDB" id="A0A1F8GWZ0"/>
<dbReference type="EMBL" id="MGKP01000002">
    <property type="protein sequence ID" value="OGN29801.1"/>
    <property type="molecule type" value="Genomic_DNA"/>
</dbReference>
<gene>
    <name evidence="1" type="ORF">A3A33_00710</name>
</gene>
<reference evidence="1 2" key="1">
    <citation type="journal article" date="2016" name="Nat. Commun.">
        <title>Thousands of microbial genomes shed light on interconnected biogeochemical processes in an aquifer system.</title>
        <authorList>
            <person name="Anantharaman K."/>
            <person name="Brown C.T."/>
            <person name="Hug L.A."/>
            <person name="Sharon I."/>
            <person name="Castelle C.J."/>
            <person name="Probst A.J."/>
            <person name="Thomas B.C."/>
            <person name="Singh A."/>
            <person name="Wilkins M.J."/>
            <person name="Karaoz U."/>
            <person name="Brodie E.L."/>
            <person name="Williams K.H."/>
            <person name="Hubbard S.S."/>
            <person name="Banfield J.F."/>
        </authorList>
    </citation>
    <scope>NUCLEOTIDE SEQUENCE [LARGE SCALE GENOMIC DNA]</scope>
</reference>
<dbReference type="Proteomes" id="UP000179047">
    <property type="component" value="Unassembled WGS sequence"/>
</dbReference>
<proteinExistence type="predicted"/>
<protein>
    <submittedName>
        <fullName evidence="1">Uncharacterized protein</fullName>
    </submittedName>
</protein>
<evidence type="ECO:0000313" key="2">
    <source>
        <dbReference type="Proteomes" id="UP000179047"/>
    </source>
</evidence>
<name>A0A1F8GWZ0_9BACT</name>
<organism evidence="1 2">
    <name type="scientific">Candidatus Yanofskybacteria bacterium RIFCSPLOWO2_01_FULL_49_25</name>
    <dbReference type="NCBI Taxonomy" id="1802701"/>
    <lineage>
        <taxon>Bacteria</taxon>
        <taxon>Candidatus Yanofskyibacteriota</taxon>
    </lineage>
</organism>
<sequence length="382" mass="41658">MTTMPSEPKKALIAFMIAFMLFALAVPQSRPVHAWGVVYDPANHVTSKAQLLNMVKQLAKDWKKNYLKYLGKIAMRQLARYIRMTILHAGPNGEPALVTNWRDFARNNQDAGANIGKMILGDAIWGPYGDTSQSVVCPAFRDALGQAVGARRPTADFSKNAYLYRIDSDQTFKQMSTCTLPLTVIVDGVAQPFDVNKFLDGSQFNLDIYQQILTNPANTFTGSLLLSIEQIEKQRAQQQGRGTIDATTGRGFLSITDANGNIKTPGGLVADAAGSIINSTLNCLNDVESWDQLTACAGDVLRNQIKNFANTFGGVVDGGDQGEPPPVQNPLPDQAECEKICVDMTNDSRDSCKDEEGKIDDACVQKLYSDCMNAIDSCKVAE</sequence>
<comment type="caution">
    <text evidence="1">The sequence shown here is derived from an EMBL/GenBank/DDBJ whole genome shotgun (WGS) entry which is preliminary data.</text>
</comment>
<dbReference type="STRING" id="1802701.A3A33_00710"/>
<accession>A0A1F8GWZ0</accession>